<evidence type="ECO:0000313" key="5">
    <source>
        <dbReference type="EMBL" id="MEX0426098.1"/>
    </source>
</evidence>
<keyword evidence="1" id="KW-0813">Transport</keyword>
<evidence type="ECO:0000259" key="4">
    <source>
        <dbReference type="PROSITE" id="PS50893"/>
    </source>
</evidence>
<keyword evidence="2" id="KW-0547">Nucleotide-binding</keyword>
<dbReference type="Pfam" id="PF00005">
    <property type="entry name" value="ABC_tran"/>
    <property type="match status" value="1"/>
</dbReference>
<dbReference type="GO" id="GO:0005524">
    <property type="term" value="F:ATP binding"/>
    <property type="evidence" value="ECO:0007669"/>
    <property type="project" value="UniProtKB-KW"/>
</dbReference>
<dbReference type="Gene3D" id="3.40.50.300">
    <property type="entry name" value="P-loop containing nucleotide triphosphate hydrolases"/>
    <property type="match status" value="1"/>
</dbReference>
<dbReference type="InterPro" id="IPR051120">
    <property type="entry name" value="ABC_AA/LPS_Transport"/>
</dbReference>
<comment type="caution">
    <text evidence="5">The sequence shown here is derived from an EMBL/GenBank/DDBJ whole genome shotgun (WGS) entry which is preliminary data.</text>
</comment>
<dbReference type="InterPro" id="IPR027417">
    <property type="entry name" value="P-loop_NTPase"/>
</dbReference>
<accession>A0ABV3ST34</accession>
<dbReference type="PROSITE" id="PS50893">
    <property type="entry name" value="ABC_TRANSPORTER_2"/>
    <property type="match status" value="1"/>
</dbReference>
<evidence type="ECO:0000313" key="6">
    <source>
        <dbReference type="Proteomes" id="UP001556631"/>
    </source>
</evidence>
<evidence type="ECO:0000256" key="3">
    <source>
        <dbReference type="ARBA" id="ARBA00022840"/>
    </source>
</evidence>
<name>A0ABV3ST34_9ACTN</name>
<evidence type="ECO:0000256" key="1">
    <source>
        <dbReference type="ARBA" id="ARBA00022448"/>
    </source>
</evidence>
<organism evidence="5 6">
    <name type="scientific">Nocardioides eburneus</name>
    <dbReference type="NCBI Taxonomy" id="3231482"/>
    <lineage>
        <taxon>Bacteria</taxon>
        <taxon>Bacillati</taxon>
        <taxon>Actinomycetota</taxon>
        <taxon>Actinomycetes</taxon>
        <taxon>Propionibacteriales</taxon>
        <taxon>Nocardioidaceae</taxon>
        <taxon>Nocardioides</taxon>
    </lineage>
</organism>
<dbReference type="InterPro" id="IPR003593">
    <property type="entry name" value="AAA+_ATPase"/>
</dbReference>
<dbReference type="EMBL" id="JBFPJR010000001">
    <property type="protein sequence ID" value="MEX0426098.1"/>
    <property type="molecule type" value="Genomic_DNA"/>
</dbReference>
<dbReference type="InterPro" id="IPR003439">
    <property type="entry name" value="ABC_transporter-like_ATP-bd"/>
</dbReference>
<proteinExistence type="predicted"/>
<feature type="domain" description="ABC transporter" evidence="4">
    <location>
        <begin position="6"/>
        <end position="239"/>
    </location>
</feature>
<dbReference type="SUPFAM" id="SSF52540">
    <property type="entry name" value="P-loop containing nucleoside triphosphate hydrolases"/>
    <property type="match status" value="1"/>
</dbReference>
<keyword evidence="3 5" id="KW-0067">ATP-binding</keyword>
<keyword evidence="6" id="KW-1185">Reference proteome</keyword>
<evidence type="ECO:0000256" key="2">
    <source>
        <dbReference type="ARBA" id="ARBA00022741"/>
    </source>
</evidence>
<dbReference type="RefSeq" id="WP_367990718.1">
    <property type="nucleotide sequence ID" value="NZ_JBFPJR010000001.1"/>
</dbReference>
<dbReference type="Proteomes" id="UP001556631">
    <property type="component" value="Unassembled WGS sequence"/>
</dbReference>
<dbReference type="SMART" id="SM00382">
    <property type="entry name" value="AAA"/>
    <property type="match status" value="1"/>
</dbReference>
<sequence>MAGALLELDRVTKRFGRVVIADDLSLAVAAGDTVGVVGPNGAGKTSLFGLISGDLAPDAGQVVFDGAPVTRLDAAARCRLGIGRTYQVPRPFGDMTVFENVLVAAQQGGGLRRRASYAAAAWALEATAMTRQANVPAGRLGLLQRKRLEIARAVASHPRLLLLDEVAGGLTDPEVAQLVGIVRAFNAEGMAVVWIEHVVRALTAVVDRLICLAGGVFVGDGDPAAVLADPRVREVFLGNDVTRGLDGSPHPDEAVGSDR</sequence>
<protein>
    <submittedName>
        <fullName evidence="5">ABC transporter ATP-binding protein</fullName>
    </submittedName>
</protein>
<reference evidence="5 6" key="1">
    <citation type="submission" date="2024-07" db="EMBL/GenBank/DDBJ databases">
        <authorList>
            <person name="Lee S."/>
            <person name="Kang M."/>
        </authorList>
    </citation>
    <scope>NUCLEOTIDE SEQUENCE [LARGE SCALE GENOMIC DNA]</scope>
    <source>
        <strain evidence="5 6">DS6</strain>
    </source>
</reference>
<dbReference type="PANTHER" id="PTHR45772:SF7">
    <property type="entry name" value="AMINO ACID ABC TRANSPORTER ATP-BINDING PROTEIN"/>
    <property type="match status" value="1"/>
</dbReference>
<dbReference type="PANTHER" id="PTHR45772">
    <property type="entry name" value="CONSERVED COMPONENT OF ABC TRANSPORTER FOR NATURAL AMINO ACIDS-RELATED"/>
    <property type="match status" value="1"/>
</dbReference>
<gene>
    <name evidence="5" type="ORF">AB3X52_00585</name>
</gene>